<evidence type="ECO:0000256" key="12">
    <source>
        <dbReference type="ARBA" id="ARBA00022741"/>
    </source>
</evidence>
<dbReference type="InterPro" id="IPR017441">
    <property type="entry name" value="Protein_kinase_ATP_BS"/>
</dbReference>
<keyword evidence="16 25" id="KW-0472">Membrane</keyword>
<dbReference type="Proteomes" id="UP001497457">
    <property type="component" value="Chromosome 1b"/>
</dbReference>
<gene>
    <name evidence="28" type="ORF">URODEC1_LOCUS1304</name>
</gene>
<organism evidence="28 29">
    <name type="scientific">Urochloa decumbens</name>
    <dbReference type="NCBI Taxonomy" id="240449"/>
    <lineage>
        <taxon>Eukaryota</taxon>
        <taxon>Viridiplantae</taxon>
        <taxon>Streptophyta</taxon>
        <taxon>Embryophyta</taxon>
        <taxon>Tracheophyta</taxon>
        <taxon>Spermatophyta</taxon>
        <taxon>Magnoliopsida</taxon>
        <taxon>Liliopsida</taxon>
        <taxon>Poales</taxon>
        <taxon>Poaceae</taxon>
        <taxon>PACMAD clade</taxon>
        <taxon>Panicoideae</taxon>
        <taxon>Panicodae</taxon>
        <taxon>Paniceae</taxon>
        <taxon>Melinidinae</taxon>
        <taxon>Urochloa</taxon>
    </lineage>
</organism>
<dbReference type="InterPro" id="IPR001611">
    <property type="entry name" value="Leu-rich_rpt"/>
</dbReference>
<evidence type="ECO:0000256" key="1">
    <source>
        <dbReference type="ARBA" id="ARBA00004162"/>
    </source>
</evidence>
<dbReference type="FunFam" id="3.80.10.10:FF:000095">
    <property type="entry name" value="LRR receptor-like serine/threonine-protein kinase GSO1"/>
    <property type="match status" value="1"/>
</dbReference>
<dbReference type="InterPro" id="IPR003591">
    <property type="entry name" value="Leu-rich_rpt_typical-subtyp"/>
</dbReference>
<evidence type="ECO:0000256" key="14">
    <source>
        <dbReference type="ARBA" id="ARBA00022840"/>
    </source>
</evidence>
<dbReference type="InterPro" id="IPR000719">
    <property type="entry name" value="Prot_kinase_dom"/>
</dbReference>
<keyword evidence="6" id="KW-0597">Phosphoprotein</keyword>
<evidence type="ECO:0000256" key="13">
    <source>
        <dbReference type="ARBA" id="ARBA00022777"/>
    </source>
</evidence>
<reference evidence="28 29" key="2">
    <citation type="submission" date="2024-10" db="EMBL/GenBank/DDBJ databases">
        <authorList>
            <person name="Ryan C."/>
        </authorList>
    </citation>
    <scope>NUCLEOTIDE SEQUENCE [LARGE SCALE GENOMIC DNA]</scope>
</reference>
<dbReference type="PROSITE" id="PS00107">
    <property type="entry name" value="PROTEIN_KINASE_ATP"/>
    <property type="match status" value="1"/>
</dbReference>
<evidence type="ECO:0000256" key="11">
    <source>
        <dbReference type="ARBA" id="ARBA00022737"/>
    </source>
</evidence>
<proteinExistence type="predicted"/>
<dbReference type="FunFam" id="1.10.510.10:FF:000358">
    <property type="entry name" value="Putative leucine-rich repeat receptor-like serine/threonine-protein kinase"/>
    <property type="match status" value="1"/>
</dbReference>
<dbReference type="PROSITE" id="PS51450">
    <property type="entry name" value="LRR"/>
    <property type="match status" value="1"/>
</dbReference>
<evidence type="ECO:0000256" key="20">
    <source>
        <dbReference type="ARBA" id="ARBA00048679"/>
    </source>
</evidence>
<dbReference type="PROSITE" id="PS50011">
    <property type="entry name" value="PROTEIN_KINASE_DOM"/>
    <property type="match status" value="1"/>
</dbReference>
<evidence type="ECO:0000256" key="18">
    <source>
        <dbReference type="ARBA" id="ARBA00023180"/>
    </source>
</evidence>
<keyword evidence="4" id="KW-1003">Cell membrane</keyword>
<dbReference type="EMBL" id="OZ075111">
    <property type="protein sequence ID" value="CAL4886704.1"/>
    <property type="molecule type" value="Genomic_DNA"/>
</dbReference>
<evidence type="ECO:0000256" key="22">
    <source>
        <dbReference type="ARBA" id="ARBA00056628"/>
    </source>
</evidence>
<sequence>MSDNQRLKLNMLMLLALLLLSHGVGNIRCSTVPKNSTDLLALLDFRTTTKDPSGSLSSWNTSIDYCKWRGVVCNPNNHGRVTALNLANQGLSGPIAASVGNLTFLQTLDLSTNQFTGQIPHLNSLQKIQVLNLSYNSLDGVIPDTLTNCSNLKELHLYHNLLKGAIPREIGLLKNLDFFALNNNNLTGTIPPTLGNITRLEQFYLQGNQLQGTIPKELGQLTNITRLGLGANSLSGSIPVSLFNLSSLQALELRTNQLRGSLPNNMGDHLPNLVVLYLGDNWLEGRIPDSLGNASLLQIVVLQSNNFTGQIPSSFGKLSSLSVLDLGLNMLEAEYSESWEFLHALENCRALGVLALSNNQLQGVVPNSIGNLSSSLEQLLLGGNKLSGTVPPSLGKLSGLAKLTLDNNSLTGTIDGWIGNLKNLQYLNLRENNLRGPIPPSIANLKGLLELYLNHNKFDSPIPRDLGSLQGLGKLDISYNNLEGNIPTEIGNLKQLIELHLSSNMLTGEIPSTLDQCVNLADIRMDQNLLTGSIPASFGKLSSLAVLNLSHNSLSGTIPTTLGDLPVLDEVDLSYNRLHGQIPTNGVFKNATAISLQENWGLCGGVGDLRLPSCPTGSRKVSKQYYLVKVLIPVFGFMSLSLLIYLLLLEKKAPRRKYSESTSVGDHFLKVSYNDLAQATNSFSESNLVGRGSYGSVYRGTIKDESKIEVAVKVFNLEMRGAERSFMAECEALRSIQHRNLLSIITACSTVDNTGNVFKALVYELVPNGNLDSWIHHKGDGTATKFLGLTQKISIAANIADALDYLHHDCGRPTVHCDLKPSNILLDEDMNALLGDFGIARFYATSRLTLPGSISSIGLKGTIGYIPPEYAQGGHPSISGDAYSFGIVLLEMMTGKRPTDPMFMDGLDLFNFVECNFPHEIYHVIDPQLEEECKILTQTKMVPENVVHQCLVSLLQVALSCAHPVPSKRANMKEAASKIQDIKTLHLGWKLKK</sequence>
<evidence type="ECO:0000313" key="29">
    <source>
        <dbReference type="Proteomes" id="UP001497457"/>
    </source>
</evidence>
<feature type="binding site" evidence="24">
    <location>
        <position position="713"/>
    </location>
    <ligand>
        <name>ATP</name>
        <dbReference type="ChEBI" id="CHEBI:30616"/>
    </ligand>
</feature>
<dbReference type="InterPro" id="IPR032675">
    <property type="entry name" value="LRR_dom_sf"/>
</dbReference>
<dbReference type="EC" id="2.7.11.1" evidence="3"/>
<dbReference type="InterPro" id="IPR051809">
    <property type="entry name" value="Plant_receptor-like_S/T_kinase"/>
</dbReference>
<dbReference type="PRINTS" id="PR00019">
    <property type="entry name" value="LEURICHRPT"/>
</dbReference>
<feature type="chain" id="PRO_5044820533" description="Receptor kinase-like protein Xa21" evidence="26">
    <location>
        <begin position="24"/>
        <end position="993"/>
    </location>
</feature>
<dbReference type="Pfam" id="PF08263">
    <property type="entry name" value="LRRNT_2"/>
    <property type="match status" value="1"/>
</dbReference>
<reference evidence="29" key="1">
    <citation type="submission" date="2024-06" db="EMBL/GenBank/DDBJ databases">
        <authorList>
            <person name="Ryan C."/>
        </authorList>
    </citation>
    <scope>NUCLEOTIDE SEQUENCE [LARGE SCALE GENOMIC DNA]</scope>
</reference>
<comment type="function">
    <text evidence="21">Receptor kinase that detects X.oryzae pv. oryzae protein Ax21 to promote innate immunity. Following X.oryzae pv. oryzae protein Ax21 detection, undergoes cleavage, releasing the processed protein kinase Xa21 chain.</text>
</comment>
<dbReference type="FunFam" id="3.30.200.20:FF:000432">
    <property type="entry name" value="LRR receptor-like serine/threonine-protein kinase EFR"/>
    <property type="match status" value="1"/>
</dbReference>
<evidence type="ECO:0000256" key="8">
    <source>
        <dbReference type="ARBA" id="ARBA00022679"/>
    </source>
</evidence>
<dbReference type="Pfam" id="PF00560">
    <property type="entry name" value="LRR_1"/>
    <property type="match status" value="8"/>
</dbReference>
<keyword evidence="15 25" id="KW-1133">Transmembrane helix</keyword>
<keyword evidence="7" id="KW-0433">Leucine-rich repeat</keyword>
<evidence type="ECO:0000313" key="28">
    <source>
        <dbReference type="EMBL" id="CAL4886704.1"/>
    </source>
</evidence>
<evidence type="ECO:0000256" key="21">
    <source>
        <dbReference type="ARBA" id="ARBA00054320"/>
    </source>
</evidence>
<evidence type="ECO:0000256" key="7">
    <source>
        <dbReference type="ARBA" id="ARBA00022614"/>
    </source>
</evidence>
<comment type="function">
    <text evidence="22">The processed protein kinase Xa21 chain released by protein cleavage after X.oryzae pv. oryzae protein Ax21 detection translocates into the nucleus where it can bind and regulate WRKY62, a transcription factor. Confers resistance to the bacterial pathogen X.oryzae pv. oryzae (Xoo).</text>
</comment>
<keyword evidence="5" id="KW-0723">Serine/threonine-protein kinase</keyword>
<evidence type="ECO:0000256" key="19">
    <source>
        <dbReference type="ARBA" id="ARBA00047899"/>
    </source>
</evidence>
<dbReference type="Pfam" id="PF13855">
    <property type="entry name" value="LRR_8"/>
    <property type="match status" value="3"/>
</dbReference>
<keyword evidence="9 25" id="KW-0812">Transmembrane</keyword>
<dbReference type="GO" id="GO:0005886">
    <property type="term" value="C:plasma membrane"/>
    <property type="evidence" value="ECO:0007669"/>
    <property type="project" value="UniProtKB-SubCell"/>
</dbReference>
<comment type="catalytic activity">
    <reaction evidence="19">
        <text>L-threonyl-[protein] + ATP = O-phospho-L-threonyl-[protein] + ADP + H(+)</text>
        <dbReference type="Rhea" id="RHEA:46608"/>
        <dbReference type="Rhea" id="RHEA-COMP:11060"/>
        <dbReference type="Rhea" id="RHEA-COMP:11605"/>
        <dbReference type="ChEBI" id="CHEBI:15378"/>
        <dbReference type="ChEBI" id="CHEBI:30013"/>
        <dbReference type="ChEBI" id="CHEBI:30616"/>
        <dbReference type="ChEBI" id="CHEBI:61977"/>
        <dbReference type="ChEBI" id="CHEBI:456216"/>
        <dbReference type="EC" id="2.7.11.1"/>
    </reaction>
</comment>
<evidence type="ECO:0000256" key="10">
    <source>
        <dbReference type="ARBA" id="ARBA00022729"/>
    </source>
</evidence>
<comment type="subcellular location">
    <subcellularLocation>
        <location evidence="1">Cell membrane</location>
        <topology evidence="1">Single-pass membrane protein</topology>
    </subcellularLocation>
    <subcellularLocation>
        <location evidence="2">Endoplasmic reticulum membrane</location>
        <topology evidence="2">Single-pass membrane protein</topology>
    </subcellularLocation>
</comment>
<dbReference type="SUPFAM" id="SSF52058">
    <property type="entry name" value="L domain-like"/>
    <property type="match status" value="2"/>
</dbReference>
<evidence type="ECO:0000256" key="2">
    <source>
        <dbReference type="ARBA" id="ARBA00004389"/>
    </source>
</evidence>
<evidence type="ECO:0000256" key="24">
    <source>
        <dbReference type="PROSITE-ProRule" id="PRU10141"/>
    </source>
</evidence>
<keyword evidence="17" id="KW-0675">Receptor</keyword>
<dbReference type="PANTHER" id="PTHR27008">
    <property type="entry name" value="OS04G0122200 PROTEIN"/>
    <property type="match status" value="1"/>
</dbReference>
<dbReference type="AlphaFoldDB" id="A0ABC8VA13"/>
<dbReference type="GO" id="GO:0005524">
    <property type="term" value="F:ATP binding"/>
    <property type="evidence" value="ECO:0007669"/>
    <property type="project" value="UniProtKB-UniRule"/>
</dbReference>
<dbReference type="SUPFAM" id="SSF56112">
    <property type="entry name" value="Protein kinase-like (PK-like)"/>
    <property type="match status" value="1"/>
</dbReference>
<keyword evidence="11" id="KW-0677">Repeat</keyword>
<dbReference type="GO" id="GO:0004674">
    <property type="term" value="F:protein serine/threonine kinase activity"/>
    <property type="evidence" value="ECO:0007669"/>
    <property type="project" value="UniProtKB-KW"/>
</dbReference>
<dbReference type="InterPro" id="IPR011009">
    <property type="entry name" value="Kinase-like_dom_sf"/>
</dbReference>
<evidence type="ECO:0000256" key="23">
    <source>
        <dbReference type="ARBA" id="ARBA00072040"/>
    </source>
</evidence>
<dbReference type="InterPro" id="IPR001245">
    <property type="entry name" value="Ser-Thr/Tyr_kinase_cat_dom"/>
</dbReference>
<dbReference type="SMART" id="SM00369">
    <property type="entry name" value="LRR_TYP"/>
    <property type="match status" value="11"/>
</dbReference>
<dbReference type="Gene3D" id="3.80.10.10">
    <property type="entry name" value="Ribonuclease Inhibitor"/>
    <property type="match status" value="4"/>
</dbReference>
<evidence type="ECO:0000259" key="27">
    <source>
        <dbReference type="PROSITE" id="PS50011"/>
    </source>
</evidence>
<dbReference type="PANTHER" id="PTHR27008:SF593">
    <property type="entry name" value="OS02G0615800 PROTEIN"/>
    <property type="match status" value="1"/>
</dbReference>
<dbReference type="GO" id="GO:0005789">
    <property type="term" value="C:endoplasmic reticulum membrane"/>
    <property type="evidence" value="ECO:0007669"/>
    <property type="project" value="UniProtKB-SubCell"/>
</dbReference>
<accession>A0ABC8VA13</accession>
<dbReference type="SMART" id="SM00220">
    <property type="entry name" value="S_TKc"/>
    <property type="match status" value="1"/>
</dbReference>
<keyword evidence="29" id="KW-1185">Reference proteome</keyword>
<keyword evidence="8" id="KW-0808">Transferase</keyword>
<evidence type="ECO:0000256" key="4">
    <source>
        <dbReference type="ARBA" id="ARBA00022475"/>
    </source>
</evidence>
<name>A0ABC8VA13_9POAL</name>
<dbReference type="FunFam" id="3.80.10.10:FF:000129">
    <property type="entry name" value="Leucine-rich repeat receptor-like kinase"/>
    <property type="match status" value="1"/>
</dbReference>
<dbReference type="Pfam" id="PF07714">
    <property type="entry name" value="PK_Tyr_Ser-Thr"/>
    <property type="match status" value="1"/>
</dbReference>
<evidence type="ECO:0000256" key="3">
    <source>
        <dbReference type="ARBA" id="ARBA00012513"/>
    </source>
</evidence>
<evidence type="ECO:0000256" key="16">
    <source>
        <dbReference type="ARBA" id="ARBA00023136"/>
    </source>
</evidence>
<dbReference type="InterPro" id="IPR013210">
    <property type="entry name" value="LRR_N_plant-typ"/>
</dbReference>
<protein>
    <recommendedName>
        <fullName evidence="23">Receptor kinase-like protein Xa21</fullName>
        <ecNumber evidence="3">2.7.11.1</ecNumber>
    </recommendedName>
</protein>
<dbReference type="FunFam" id="3.80.10.10:FF:000383">
    <property type="entry name" value="Leucine-rich repeat receptor protein kinase EMS1"/>
    <property type="match status" value="2"/>
</dbReference>
<dbReference type="Gene3D" id="1.10.510.10">
    <property type="entry name" value="Transferase(Phosphotransferase) domain 1"/>
    <property type="match status" value="1"/>
</dbReference>
<evidence type="ECO:0000256" key="17">
    <source>
        <dbReference type="ARBA" id="ARBA00023170"/>
    </source>
</evidence>
<evidence type="ECO:0000256" key="25">
    <source>
        <dbReference type="SAM" id="Phobius"/>
    </source>
</evidence>
<evidence type="ECO:0000256" key="6">
    <source>
        <dbReference type="ARBA" id="ARBA00022553"/>
    </source>
</evidence>
<keyword evidence="14 24" id="KW-0067">ATP-binding</keyword>
<dbReference type="Gene3D" id="3.30.200.20">
    <property type="entry name" value="Phosphorylase Kinase, domain 1"/>
    <property type="match status" value="1"/>
</dbReference>
<evidence type="ECO:0000256" key="9">
    <source>
        <dbReference type="ARBA" id="ARBA00022692"/>
    </source>
</evidence>
<evidence type="ECO:0000256" key="5">
    <source>
        <dbReference type="ARBA" id="ARBA00022527"/>
    </source>
</evidence>
<keyword evidence="10 26" id="KW-0732">Signal</keyword>
<evidence type="ECO:0000256" key="15">
    <source>
        <dbReference type="ARBA" id="ARBA00022989"/>
    </source>
</evidence>
<feature type="transmembrane region" description="Helical" evidence="25">
    <location>
        <begin position="625"/>
        <end position="648"/>
    </location>
</feature>
<feature type="signal peptide" evidence="26">
    <location>
        <begin position="1"/>
        <end position="23"/>
    </location>
</feature>
<keyword evidence="18" id="KW-0325">Glycoprotein</keyword>
<feature type="domain" description="Protein kinase" evidence="27">
    <location>
        <begin position="683"/>
        <end position="985"/>
    </location>
</feature>
<comment type="catalytic activity">
    <reaction evidence="20">
        <text>L-seryl-[protein] + ATP = O-phospho-L-seryl-[protein] + ADP + H(+)</text>
        <dbReference type="Rhea" id="RHEA:17989"/>
        <dbReference type="Rhea" id="RHEA-COMP:9863"/>
        <dbReference type="Rhea" id="RHEA-COMP:11604"/>
        <dbReference type="ChEBI" id="CHEBI:15378"/>
        <dbReference type="ChEBI" id="CHEBI:29999"/>
        <dbReference type="ChEBI" id="CHEBI:30616"/>
        <dbReference type="ChEBI" id="CHEBI:83421"/>
        <dbReference type="ChEBI" id="CHEBI:456216"/>
        <dbReference type="EC" id="2.7.11.1"/>
    </reaction>
</comment>
<evidence type="ECO:0000256" key="26">
    <source>
        <dbReference type="SAM" id="SignalP"/>
    </source>
</evidence>
<keyword evidence="13" id="KW-0418">Kinase</keyword>
<keyword evidence="12 24" id="KW-0547">Nucleotide-binding</keyword>